<reference evidence="2" key="1">
    <citation type="journal article" date="2014" name="Front. Microbiol.">
        <title>High frequency of phylogenetically diverse reductive dehalogenase-homologous genes in deep subseafloor sedimentary metagenomes.</title>
        <authorList>
            <person name="Kawai M."/>
            <person name="Futagami T."/>
            <person name="Toyoda A."/>
            <person name="Takaki Y."/>
            <person name="Nishi S."/>
            <person name="Hori S."/>
            <person name="Arai W."/>
            <person name="Tsubouchi T."/>
            <person name="Morono Y."/>
            <person name="Uchiyama I."/>
            <person name="Ito T."/>
            <person name="Fujiyama A."/>
            <person name="Inagaki F."/>
            <person name="Takami H."/>
        </authorList>
    </citation>
    <scope>NUCLEOTIDE SEQUENCE</scope>
    <source>
        <strain evidence="2">Expedition CK06-06</strain>
    </source>
</reference>
<comment type="caution">
    <text evidence="2">The sequence shown here is derived from an EMBL/GenBank/DDBJ whole genome shotgun (WGS) entry which is preliminary data.</text>
</comment>
<dbReference type="AlphaFoldDB" id="X0SYG2"/>
<evidence type="ECO:0000313" key="2">
    <source>
        <dbReference type="EMBL" id="GAF80181.1"/>
    </source>
</evidence>
<name>X0SYG2_9ZZZZ</name>
<keyword evidence="1" id="KW-0472">Membrane</keyword>
<keyword evidence="1" id="KW-1133">Transmembrane helix</keyword>
<feature type="transmembrane region" description="Helical" evidence="1">
    <location>
        <begin position="407"/>
        <end position="426"/>
    </location>
</feature>
<accession>X0SYG2</accession>
<dbReference type="EMBL" id="BARS01003265">
    <property type="protein sequence ID" value="GAF80181.1"/>
    <property type="molecule type" value="Genomic_DNA"/>
</dbReference>
<evidence type="ECO:0000256" key="1">
    <source>
        <dbReference type="SAM" id="Phobius"/>
    </source>
</evidence>
<protein>
    <submittedName>
        <fullName evidence="2">Uncharacterized protein</fullName>
    </submittedName>
</protein>
<feature type="transmembrane region" description="Helical" evidence="1">
    <location>
        <begin position="327"/>
        <end position="350"/>
    </location>
</feature>
<organism evidence="2">
    <name type="scientific">marine sediment metagenome</name>
    <dbReference type="NCBI Taxonomy" id="412755"/>
    <lineage>
        <taxon>unclassified sequences</taxon>
        <taxon>metagenomes</taxon>
        <taxon>ecological metagenomes</taxon>
    </lineage>
</organism>
<keyword evidence="1" id="KW-0812">Transmembrane</keyword>
<feature type="transmembrane region" description="Helical" evidence="1">
    <location>
        <begin position="376"/>
        <end position="395"/>
    </location>
</feature>
<sequence length="480" mass="56020">ELFYAFHTFFGLMKIHRYNWTETTGPSDDEFYAYNANMNYPKMKIYYQENDTIFLILAYIQNWPPVSELAVTKFEIYKFYGNGTYVIEDQFVLDAEFDFLIDYHYSDGIIYSYYIYTPMYSHIHWHGTIVTKGYNDSYISNSMELNEGGFDPKFTLTNDGNFSLAMARGDKIYSLKYSINQTIEFSDFNITTTGVFPYSDFYVVQGENYSRYIVNSEPHVGATEFFSGSNLKSKVAIVTDEYTNISQEEFFLYNVPYKDNYHAFYLYETVNGSRIFTHTSLASSEDFEKRSFSEEDMIAFYVSSDYDLGEFKKLRFLGVGELNQFQIFWVTSGIYIVIAIGIVSLVVLLFRRKVKTGLITIKNYLTRPIYEDKSKIFLPFINFWVFISNFSSSLFDLFKTNKKRHLMNLISMTVLALIILTSTALYSSKREVIFNEYTNTLNILNDGHASFSFTYNYDTANQFVSIPAVQQYEKVALSEI</sequence>
<feature type="non-terminal residue" evidence="2">
    <location>
        <position position="480"/>
    </location>
</feature>
<gene>
    <name evidence="2" type="ORF">S01H1_06310</name>
</gene>
<feature type="non-terminal residue" evidence="2">
    <location>
        <position position="1"/>
    </location>
</feature>
<proteinExistence type="predicted"/>